<reference evidence="2" key="1">
    <citation type="journal article" date="2015" name="Genome Announc.">
        <title>Draft genome sequence of the cellulolytic fungus Chaetomium globosum.</title>
        <authorList>
            <person name="Cuomo C.A."/>
            <person name="Untereiner W.A."/>
            <person name="Ma L.-J."/>
            <person name="Grabherr M."/>
            <person name="Birren B.W."/>
        </authorList>
    </citation>
    <scope>NUCLEOTIDE SEQUENCE [LARGE SCALE GENOMIC DNA]</scope>
    <source>
        <strain evidence="2">ATCC 6205 / CBS 148.51 / DSM 1962 / NBRC 6347 / NRRL 1970</strain>
    </source>
</reference>
<dbReference type="AlphaFoldDB" id="Q2GPQ5"/>
<dbReference type="VEuPathDB" id="FungiDB:CHGG_10049"/>
<keyword evidence="2" id="KW-1185">Reference proteome</keyword>
<dbReference type="Proteomes" id="UP000001056">
    <property type="component" value="Unassembled WGS sequence"/>
</dbReference>
<dbReference type="RefSeq" id="XP_001227976.1">
    <property type="nucleotide sequence ID" value="XM_001227975.1"/>
</dbReference>
<gene>
    <name evidence="1" type="ORF">CHGG_10049</name>
</gene>
<dbReference type="InParanoid" id="Q2GPQ5"/>
<protein>
    <submittedName>
        <fullName evidence="1">Uncharacterized protein</fullName>
    </submittedName>
</protein>
<proteinExistence type="predicted"/>
<dbReference type="HOGENOM" id="CLU_1686360_0_0_1"/>
<sequence length="156" mass="17123">MFVICTRCRRRGSRVDMQEDASDSGGPYACQKPRGWHDADRKCGNNLILLASGTGPLFISPGLSARLTDLPLAKVTADERCRTWVGTCRAKVQGGVPGEGILGIGDMGRYFWPRAADANLDQIQSLFLTSCIQPPIFHNLPRFNLLLRGSQPPPLR</sequence>
<dbReference type="GeneID" id="4395970"/>
<accession>Q2GPQ5</accession>
<evidence type="ECO:0000313" key="1">
    <source>
        <dbReference type="EMBL" id="EAQ83645.1"/>
    </source>
</evidence>
<name>Q2GPQ5_CHAGB</name>
<evidence type="ECO:0000313" key="2">
    <source>
        <dbReference type="Proteomes" id="UP000001056"/>
    </source>
</evidence>
<organism evidence="1 2">
    <name type="scientific">Chaetomium globosum (strain ATCC 6205 / CBS 148.51 / DSM 1962 / NBRC 6347 / NRRL 1970)</name>
    <name type="common">Soil fungus</name>
    <dbReference type="NCBI Taxonomy" id="306901"/>
    <lineage>
        <taxon>Eukaryota</taxon>
        <taxon>Fungi</taxon>
        <taxon>Dikarya</taxon>
        <taxon>Ascomycota</taxon>
        <taxon>Pezizomycotina</taxon>
        <taxon>Sordariomycetes</taxon>
        <taxon>Sordariomycetidae</taxon>
        <taxon>Sordariales</taxon>
        <taxon>Chaetomiaceae</taxon>
        <taxon>Chaetomium</taxon>
    </lineage>
</organism>
<dbReference type="EMBL" id="CH408035">
    <property type="protein sequence ID" value="EAQ83645.1"/>
    <property type="molecule type" value="Genomic_DNA"/>
</dbReference>